<reference evidence="2" key="2">
    <citation type="journal article" date="2021" name="PeerJ">
        <title>Extensive microbial diversity within the chicken gut microbiome revealed by metagenomics and culture.</title>
        <authorList>
            <person name="Gilroy R."/>
            <person name="Ravi A."/>
            <person name="Getino M."/>
            <person name="Pursley I."/>
            <person name="Horton D.L."/>
            <person name="Alikhan N.F."/>
            <person name="Baker D."/>
            <person name="Gharbi K."/>
            <person name="Hall N."/>
            <person name="Watson M."/>
            <person name="Adriaenssens E.M."/>
            <person name="Foster-Nyarko E."/>
            <person name="Jarju S."/>
            <person name="Secka A."/>
            <person name="Antonio M."/>
            <person name="Oren A."/>
            <person name="Chaudhuri R.R."/>
            <person name="La Ragione R."/>
            <person name="Hildebrand F."/>
            <person name="Pallen M.J."/>
        </authorList>
    </citation>
    <scope>NUCLEOTIDE SEQUENCE</scope>
    <source>
        <strain evidence="2">CHK199-13235</strain>
    </source>
</reference>
<evidence type="ECO:0000313" key="2">
    <source>
        <dbReference type="EMBL" id="HIS76315.1"/>
    </source>
</evidence>
<proteinExistence type="predicted"/>
<dbReference type="EMBL" id="DVJP01000039">
    <property type="protein sequence ID" value="HIS76315.1"/>
    <property type="molecule type" value="Genomic_DNA"/>
</dbReference>
<evidence type="ECO:0000313" key="3">
    <source>
        <dbReference type="Proteomes" id="UP000824002"/>
    </source>
</evidence>
<organism evidence="2 3">
    <name type="scientific">Candidatus Merdivicinus excrementipullorum</name>
    <dbReference type="NCBI Taxonomy" id="2840867"/>
    <lineage>
        <taxon>Bacteria</taxon>
        <taxon>Bacillati</taxon>
        <taxon>Bacillota</taxon>
        <taxon>Clostridia</taxon>
        <taxon>Eubacteriales</taxon>
        <taxon>Oscillospiraceae</taxon>
        <taxon>Oscillospiraceae incertae sedis</taxon>
        <taxon>Candidatus Merdivicinus</taxon>
    </lineage>
</organism>
<protein>
    <submittedName>
        <fullName evidence="2">Uncharacterized protein</fullName>
    </submittedName>
</protein>
<sequence>MADFDDLLNIAADFLDDADVDKLVKQGSKFFKKLGLDLNAASAQRQQPASPESAAQMQMRQQELKERLKQKHGELLADSPRLTPEPMVPEKMEPERMEPEMLRPDSPAPEGVSTDRAKNRPLRPSDSQLSGSLRVLTEIAGSGLGGAILADEILEPPLAVRSGYFARCRRKLR</sequence>
<reference evidence="2" key="1">
    <citation type="submission" date="2020-10" db="EMBL/GenBank/DDBJ databases">
        <authorList>
            <person name="Gilroy R."/>
        </authorList>
    </citation>
    <scope>NUCLEOTIDE SEQUENCE</scope>
    <source>
        <strain evidence="2">CHK199-13235</strain>
    </source>
</reference>
<feature type="compositionally biased region" description="Basic and acidic residues" evidence="1">
    <location>
        <begin position="62"/>
        <end position="75"/>
    </location>
</feature>
<gene>
    <name evidence="2" type="ORF">IAB51_05820</name>
</gene>
<comment type="caution">
    <text evidence="2">The sequence shown here is derived from an EMBL/GenBank/DDBJ whole genome shotgun (WGS) entry which is preliminary data.</text>
</comment>
<accession>A0A9D1FNA7</accession>
<feature type="region of interest" description="Disordered" evidence="1">
    <location>
        <begin position="41"/>
        <end position="130"/>
    </location>
</feature>
<name>A0A9D1FNA7_9FIRM</name>
<feature type="compositionally biased region" description="Basic and acidic residues" evidence="1">
    <location>
        <begin position="88"/>
        <end position="103"/>
    </location>
</feature>
<dbReference type="Proteomes" id="UP000824002">
    <property type="component" value="Unassembled WGS sequence"/>
</dbReference>
<feature type="compositionally biased region" description="Low complexity" evidence="1">
    <location>
        <begin position="41"/>
        <end position="58"/>
    </location>
</feature>
<dbReference type="AlphaFoldDB" id="A0A9D1FNA7"/>
<evidence type="ECO:0000256" key="1">
    <source>
        <dbReference type="SAM" id="MobiDB-lite"/>
    </source>
</evidence>